<evidence type="ECO:0000313" key="24">
    <source>
        <dbReference type="Proteomes" id="UP000282269"/>
    </source>
</evidence>
<dbReference type="EMBL" id="CP011055">
    <property type="protein sequence ID" value="AKA74441.1"/>
    <property type="molecule type" value="Genomic_DNA"/>
</dbReference>
<dbReference type="Proteomes" id="UP000273194">
    <property type="component" value="Chromosome"/>
</dbReference>
<evidence type="ECO:0000313" key="9">
    <source>
        <dbReference type="EMBL" id="AZF79390.1"/>
    </source>
</evidence>
<evidence type="ECO:0000313" key="11">
    <source>
        <dbReference type="EMBL" id="AZF84577.1"/>
    </source>
</evidence>
<dbReference type="OrthoDB" id="44195at2157"/>
<reference evidence="14 15" key="1">
    <citation type="journal article" date="2015" name="Genome Announc.">
        <title>Complete Genome Sequence of Sulfolobus solfataricus Strain 98/2 and Evolved Derivatives.</title>
        <authorList>
            <person name="McCarthy S."/>
            <person name="Gradnigo J."/>
            <person name="Johnson T."/>
            <person name="Payne S."/>
            <person name="Lipzen A."/>
            <person name="Martin J."/>
            <person name="Schackwitz W."/>
            <person name="Moriyama E."/>
            <person name="Blum P."/>
        </authorList>
    </citation>
    <scope>NUCLEOTIDE SEQUENCE [LARGE SCALE GENOMIC DNA]</scope>
    <source>
        <strain evidence="14">98/2 SULC</strain>
        <strain evidence="2">SARC-B</strain>
        <strain evidence="3">SARC-C</strain>
        <strain evidence="4 16">SULA</strain>
        <strain evidence="15">SULB</strain>
    </source>
</reference>
<dbReference type="Proteomes" id="UP000076770">
    <property type="component" value="Chromosome i"/>
</dbReference>
<evidence type="ECO:0000313" key="23">
    <source>
        <dbReference type="Proteomes" id="UP000278715"/>
    </source>
</evidence>
<evidence type="ECO:0000313" key="5">
    <source>
        <dbReference type="EMBL" id="AZF68920.1"/>
    </source>
</evidence>
<name>A0A0E3GVD6_SACSO</name>
<reference evidence="12 25" key="6">
    <citation type="journal article" date="2020" name="Nat. Commun.">
        <title>The structures of two archaeal type IV pili illuminate evolutionary relationships.</title>
        <authorList>
            <person name="Wang F."/>
            <person name="Baquero D.P."/>
            <person name="Su Z."/>
            <person name="Beltran L.C."/>
            <person name="Prangishvili D."/>
            <person name="Krupovic M."/>
            <person name="Egelman E.H."/>
        </authorList>
    </citation>
    <scope>NUCLEOTIDE SEQUENCE [LARGE SCALE GENOMIC DNA]</scope>
    <source>
        <strain evidence="12 25">POZ149</strain>
    </source>
</reference>
<reference evidence="17" key="2">
    <citation type="submission" date="2016-04" db="EMBL/GenBank/DDBJ databases">
        <authorList>
            <person name="Shah S.A."/>
            <person name="Garrett R.A."/>
        </authorList>
    </citation>
    <scope>NUCLEOTIDE SEQUENCE [LARGE SCALE GENOMIC DNA]</scope>
    <source>
        <strain evidence="17">ATCC 35091 / DSM 1616 / JCM 8930 / NBRC 15331 / P1</strain>
    </source>
</reference>
<evidence type="ECO:0000313" key="25">
    <source>
        <dbReference type="Proteomes" id="UP000594632"/>
    </source>
</evidence>
<sequence>MLHATYINLFLSLFFFFPLFLSLTFYGTQLIGYHGVLSSLAINMNVGVSVNHLPDGGYNVTIREIGNSYNKTLGIQLSYNGEYYYIINMSGKEIWITYYISNASSNIGLLAPFYMPYSTNGTYSFNEKIVNMSNNKIESQIITNISIIKQNSGKLVVNFSDLNITTIPTYYVSQRIIYVNGLISQMQSNYTNSGQIYLYTNISRMEGGTDYSGVIIPSVVIAIIIIVASSIAVYRFRKSSK</sequence>
<dbReference type="Proteomes" id="UP000278715">
    <property type="component" value="Chromosome"/>
</dbReference>
<evidence type="ECO:0000313" key="13">
    <source>
        <dbReference type="EMBL" id="SAI84928.1"/>
    </source>
</evidence>
<gene>
    <name evidence="12" type="ORF">HFC64_02890</name>
    <name evidence="13" type="ORF">SSOP1_1374</name>
    <name evidence="4" type="ORF">SULA_2267</name>
    <name evidence="2" type="ORF">SULB_2268</name>
    <name evidence="3" type="ORF">SULC_2265</name>
    <name evidence="5" type="ORF">SULG_11455</name>
    <name evidence="6" type="ORF">SULH_11455</name>
    <name evidence="7" type="ORF">SULI_11455</name>
    <name evidence="8" type="ORF">SULM_11445</name>
    <name evidence="9" type="ORF">SULN_11445</name>
    <name evidence="10" type="ORF">SULO_11455</name>
    <name evidence="11" type="ORF">SULZ_11450</name>
</gene>
<protein>
    <submittedName>
        <fullName evidence="3">Uncharacterized protein</fullName>
    </submittedName>
</protein>
<dbReference type="EMBL" id="CP033241">
    <property type="protein sequence ID" value="AZF84577.1"/>
    <property type="molecule type" value="Genomic_DNA"/>
</dbReference>
<dbReference type="PATRIC" id="fig|2287.6.peg.2343"/>
<evidence type="ECO:0000313" key="17">
    <source>
        <dbReference type="Proteomes" id="UP000076770"/>
    </source>
</evidence>
<evidence type="ECO:0000313" key="18">
    <source>
        <dbReference type="Proteomes" id="UP000267993"/>
    </source>
</evidence>
<dbReference type="KEGG" id="ssof:SULC_2265"/>
<feature type="transmembrane region" description="Helical" evidence="1">
    <location>
        <begin position="214"/>
        <end position="236"/>
    </location>
</feature>
<dbReference type="OMA" id="EISITYY"/>
<evidence type="ECO:0000313" key="10">
    <source>
        <dbReference type="EMBL" id="AZF81994.1"/>
    </source>
</evidence>
<evidence type="ECO:0000313" key="3">
    <source>
        <dbReference type="EMBL" id="AKA77136.1"/>
    </source>
</evidence>
<dbReference type="Proteomes" id="UP000282269">
    <property type="component" value="Chromosome"/>
</dbReference>
<evidence type="ECO:0000256" key="1">
    <source>
        <dbReference type="SAM" id="Phobius"/>
    </source>
</evidence>
<dbReference type="KEGG" id="ssoa:SULA_2267"/>
<dbReference type="GeneID" id="1454294"/>
<dbReference type="Proteomes" id="UP000033057">
    <property type="component" value="Chromosome"/>
</dbReference>
<evidence type="ECO:0000313" key="8">
    <source>
        <dbReference type="EMBL" id="AZF76783.1"/>
    </source>
</evidence>
<keyword evidence="1" id="KW-0812">Transmembrane</keyword>
<dbReference type="EMBL" id="CP033235">
    <property type="protein sequence ID" value="AZF68920.1"/>
    <property type="molecule type" value="Genomic_DNA"/>
</dbReference>
<evidence type="ECO:0000313" key="6">
    <source>
        <dbReference type="EMBL" id="AZF71540.1"/>
    </source>
</evidence>
<evidence type="ECO:0000313" key="19">
    <source>
        <dbReference type="Proteomes" id="UP000269431"/>
    </source>
</evidence>
<feature type="transmembrane region" description="Helical" evidence="1">
    <location>
        <begin position="96"/>
        <end position="115"/>
    </location>
</feature>
<dbReference type="EMBL" id="CP033236">
    <property type="protein sequence ID" value="AZF71540.1"/>
    <property type="molecule type" value="Genomic_DNA"/>
</dbReference>
<evidence type="ECO:0000313" key="7">
    <source>
        <dbReference type="EMBL" id="AZF74160.1"/>
    </source>
</evidence>
<dbReference type="EMBL" id="CP033237">
    <property type="protein sequence ID" value="AZF74160.1"/>
    <property type="molecule type" value="Genomic_DNA"/>
</dbReference>
<reference evidence="13" key="3">
    <citation type="submission" date="2016-04" db="EMBL/GenBank/DDBJ databases">
        <authorList>
            <person name="Evans L.H."/>
            <person name="Alamgir A."/>
            <person name="Owens N."/>
            <person name="Weber N.D."/>
            <person name="Virtaneva K."/>
            <person name="Barbian K."/>
            <person name="Babar A."/>
            <person name="Rosenke K."/>
        </authorList>
    </citation>
    <scope>NUCLEOTIDE SEQUENCE</scope>
    <source>
        <strain evidence="13">P1</strain>
    </source>
</reference>
<evidence type="ECO:0000313" key="15">
    <source>
        <dbReference type="Proteomes" id="UP000033085"/>
    </source>
</evidence>
<reference evidence="3" key="5">
    <citation type="submission" date="2018-10" db="EMBL/GenBank/DDBJ databases">
        <authorList>
            <person name="McCarthy S."/>
            <person name="Gradnigo J."/>
            <person name="Johnson T."/>
            <person name="Payne S."/>
            <person name="Lipzen A."/>
            <person name="Schackwitz W."/>
            <person name="Martin J."/>
            <person name="Moriyama E."/>
            <person name="Blum P."/>
        </authorList>
    </citation>
    <scope>NUCLEOTIDE SEQUENCE</scope>
    <source>
        <strain evidence="2">SARC-B</strain>
        <strain evidence="3">SARC-C</strain>
        <strain evidence="4">SULA</strain>
    </source>
</reference>
<evidence type="ECO:0000313" key="12">
    <source>
        <dbReference type="EMBL" id="QPG49003.1"/>
    </source>
</evidence>
<dbReference type="EMBL" id="CP011057">
    <property type="protein sequence ID" value="AKA79829.1"/>
    <property type="molecule type" value="Genomic_DNA"/>
</dbReference>
<evidence type="ECO:0000313" key="22">
    <source>
        <dbReference type="Proteomes" id="UP000275843"/>
    </source>
</evidence>
<evidence type="ECO:0000313" key="14">
    <source>
        <dbReference type="Proteomes" id="UP000033057"/>
    </source>
</evidence>
<dbReference type="Proteomes" id="UP000267993">
    <property type="component" value="Chromosome"/>
</dbReference>
<reference evidence="18 19" key="4">
    <citation type="journal article" date="2018" name="Proc. Natl. Acad. Sci. U.S.A.">
        <title>Nonmutational mechanism of inheritance in the Archaeon Sulfolobus solfataricus.</title>
        <authorList>
            <person name="Payne S."/>
            <person name="McCarthy S."/>
            <person name="Johnson T."/>
            <person name="North E."/>
            <person name="Blum P."/>
        </authorList>
    </citation>
    <scope>NUCLEOTIDE SEQUENCE [LARGE SCALE GENOMIC DNA]</scope>
    <source>
        <strain evidence="6 18">SARC-H</strain>
        <strain evidence="7 22">SARC-I</strain>
        <strain evidence="9 23">SARC-N</strain>
        <strain evidence="10 24">SARC-O</strain>
        <strain evidence="11 19">SUL120</strain>
        <strain evidence="5 20">SULG</strain>
        <strain evidence="8 21">SULM</strain>
    </source>
</reference>
<evidence type="ECO:0000313" key="21">
    <source>
        <dbReference type="Proteomes" id="UP000273443"/>
    </source>
</evidence>
<dbReference type="Proteomes" id="UP000594632">
    <property type="component" value="Chromosome"/>
</dbReference>
<dbReference type="EMBL" id="LT549890">
    <property type="protein sequence ID" value="SAI84928.1"/>
    <property type="molecule type" value="Genomic_DNA"/>
</dbReference>
<proteinExistence type="predicted"/>
<dbReference type="EMBL" id="CP033238">
    <property type="protein sequence ID" value="AZF76783.1"/>
    <property type="molecule type" value="Genomic_DNA"/>
</dbReference>
<dbReference type="Proteomes" id="UP000269431">
    <property type="component" value="Chromosome"/>
</dbReference>
<dbReference type="GeneID" id="44130213"/>
<dbReference type="EMBL" id="CP050869">
    <property type="protein sequence ID" value="QPG49003.1"/>
    <property type="molecule type" value="Genomic_DNA"/>
</dbReference>
<keyword evidence="1" id="KW-0472">Membrane</keyword>
<organism evidence="3 14">
    <name type="scientific">Saccharolobus solfataricus</name>
    <name type="common">Sulfolobus solfataricus</name>
    <dbReference type="NCBI Taxonomy" id="2287"/>
    <lineage>
        <taxon>Archaea</taxon>
        <taxon>Thermoproteota</taxon>
        <taxon>Thermoprotei</taxon>
        <taxon>Sulfolobales</taxon>
        <taxon>Sulfolobaceae</taxon>
        <taxon>Saccharolobus</taxon>
    </lineage>
</organism>
<evidence type="ECO:0000313" key="2">
    <source>
        <dbReference type="EMBL" id="AKA74441.1"/>
    </source>
</evidence>
<dbReference type="KEGG" id="ssol:SULB_2268"/>
<evidence type="ECO:0000313" key="4">
    <source>
        <dbReference type="EMBL" id="AKA79829.1"/>
    </source>
</evidence>
<dbReference type="RefSeq" id="WP_009990042.1">
    <property type="nucleotide sequence ID" value="NZ_CP011055.2"/>
</dbReference>
<dbReference type="Proteomes" id="UP000273443">
    <property type="component" value="Chromosome"/>
</dbReference>
<dbReference type="EMBL" id="CP033240">
    <property type="protein sequence ID" value="AZF81994.1"/>
    <property type="molecule type" value="Genomic_DNA"/>
</dbReference>
<accession>A0A0E3GVD6</accession>
<dbReference type="Proteomes" id="UP000275843">
    <property type="component" value="Chromosome"/>
</dbReference>
<evidence type="ECO:0000313" key="20">
    <source>
        <dbReference type="Proteomes" id="UP000273194"/>
    </source>
</evidence>
<feature type="transmembrane region" description="Helical" evidence="1">
    <location>
        <begin position="6"/>
        <end position="26"/>
    </location>
</feature>
<dbReference type="AlphaFoldDB" id="A0A0E3GVD6"/>
<keyword evidence="1" id="KW-1133">Transmembrane helix</keyword>
<evidence type="ECO:0000313" key="16">
    <source>
        <dbReference type="Proteomes" id="UP000033106"/>
    </source>
</evidence>
<dbReference type="Proteomes" id="UP000033106">
    <property type="component" value="Chromosome"/>
</dbReference>
<dbReference type="EMBL" id="CP033239">
    <property type="protein sequence ID" value="AZF79390.1"/>
    <property type="molecule type" value="Genomic_DNA"/>
</dbReference>
<dbReference type="Proteomes" id="UP000033085">
    <property type="component" value="Chromosome"/>
</dbReference>
<dbReference type="EMBL" id="CP011056">
    <property type="protein sequence ID" value="AKA77136.1"/>
    <property type="molecule type" value="Genomic_DNA"/>
</dbReference>